<feature type="transmembrane region" description="Helical" evidence="1">
    <location>
        <begin position="27"/>
        <end position="47"/>
    </location>
</feature>
<evidence type="ECO:0000313" key="2">
    <source>
        <dbReference type="EMBL" id="GAB70056.1"/>
    </source>
</evidence>
<sequence>MIHRIREQQVGPSSYNIKLKECIVIKWSIRTIVMCLILCIGLIIPILSKINNESSFIPKPVRITNAIIFIILTHIILFSMIYTMIKVVKFHRLEAGKGKLNFREYDVFCKDTFLPKRNTYKTEILYRVN</sequence>
<reference evidence="2 3" key="1">
    <citation type="journal article" date="2012" name="Nat. Genet.">
        <title>Plasmodium cynomolgi genome sequences provide insight into Plasmodium vivax and the monkey malaria clade.</title>
        <authorList>
            <person name="Tachibana S."/>
            <person name="Sullivan S.A."/>
            <person name="Kawai S."/>
            <person name="Nakamura S."/>
            <person name="Kim H.R."/>
            <person name="Goto N."/>
            <person name="Arisue N."/>
            <person name="Palacpac N.M.Q."/>
            <person name="Honma H."/>
            <person name="Yagi M."/>
            <person name="Tougan T."/>
            <person name="Katakai Y."/>
            <person name="Kaneko O."/>
            <person name="Mita T."/>
            <person name="Kita K."/>
            <person name="Yasutomi Y."/>
            <person name="Sutton P.L."/>
            <person name="Shakhbatyan R."/>
            <person name="Horii T."/>
            <person name="Yasunaga T."/>
            <person name="Barnwell J.W."/>
            <person name="Escalante A.A."/>
            <person name="Carlton J.M."/>
            <person name="Tanabe K."/>
        </authorList>
    </citation>
    <scope>NUCLEOTIDE SEQUENCE [LARGE SCALE GENOMIC DNA]</scope>
    <source>
        <strain evidence="2 3">B</strain>
    </source>
</reference>
<keyword evidence="1" id="KW-1133">Transmembrane helix</keyword>
<dbReference type="RefSeq" id="XP_004228274.1">
    <property type="nucleotide sequence ID" value="XM_004228226.1"/>
</dbReference>
<feature type="transmembrane region" description="Helical" evidence="1">
    <location>
        <begin position="67"/>
        <end position="85"/>
    </location>
</feature>
<accession>K6UFG4</accession>
<keyword evidence="1" id="KW-0812">Transmembrane</keyword>
<dbReference type="KEGG" id="pcy:PCYB_008050"/>
<keyword evidence="1" id="KW-0472">Membrane</keyword>
<dbReference type="EMBL" id="DF158663">
    <property type="protein sequence ID" value="GAB70056.1"/>
    <property type="molecule type" value="Genomic_DNA"/>
</dbReference>
<organism evidence="2 3">
    <name type="scientific">Plasmodium cynomolgi (strain B)</name>
    <dbReference type="NCBI Taxonomy" id="1120755"/>
    <lineage>
        <taxon>Eukaryota</taxon>
        <taxon>Sar</taxon>
        <taxon>Alveolata</taxon>
        <taxon>Apicomplexa</taxon>
        <taxon>Aconoidasida</taxon>
        <taxon>Haemosporida</taxon>
        <taxon>Plasmodiidae</taxon>
        <taxon>Plasmodium</taxon>
        <taxon>Plasmodium (Plasmodium)</taxon>
    </lineage>
</organism>
<keyword evidence="3" id="KW-1185">Reference proteome</keyword>
<dbReference type="OMA" id="ANSIKMN"/>
<dbReference type="Pfam" id="PF12420">
    <property type="entry name" value="DUF3671"/>
    <property type="match status" value="1"/>
</dbReference>
<protein>
    <submittedName>
        <fullName evidence="2">CYIR protein</fullName>
    </submittedName>
</protein>
<evidence type="ECO:0000313" key="3">
    <source>
        <dbReference type="Proteomes" id="UP000006319"/>
    </source>
</evidence>
<dbReference type="AlphaFoldDB" id="K6UFG4"/>
<gene>
    <name evidence="2" type="ORF">PCYB_008050</name>
</gene>
<dbReference type="GeneID" id="14696598"/>
<name>K6UFG4_PLACD</name>
<proteinExistence type="predicted"/>
<dbReference type="Proteomes" id="UP000006319">
    <property type="component" value="Unassembled WGS sequence"/>
</dbReference>
<dbReference type="InterPro" id="IPR022139">
    <property type="entry name" value="Fam-L/Fam-M-like_plasmodium"/>
</dbReference>
<dbReference type="VEuPathDB" id="PlasmoDB:PCYB_008050"/>
<evidence type="ECO:0000256" key="1">
    <source>
        <dbReference type="SAM" id="Phobius"/>
    </source>
</evidence>
<dbReference type="PhylomeDB" id="K6UFG4"/>